<dbReference type="OrthoDB" id="10259809at2759"/>
<dbReference type="PANTHER" id="PTHR20870:SF0">
    <property type="entry name" value="BARDET-BIEDL SYNDROME 1 PROTEIN"/>
    <property type="match status" value="1"/>
</dbReference>
<dbReference type="GO" id="GO:0005930">
    <property type="term" value="C:axoneme"/>
    <property type="evidence" value="ECO:0007669"/>
    <property type="project" value="TreeGrafter"/>
</dbReference>
<dbReference type="InterPro" id="IPR028784">
    <property type="entry name" value="BBS1"/>
</dbReference>
<feature type="region of interest" description="Disordered" evidence="1">
    <location>
        <begin position="1"/>
        <end position="37"/>
    </location>
</feature>
<name>A0A2V0NU23_9CHLO</name>
<dbReference type="GO" id="GO:0005815">
    <property type="term" value="C:microtubule organizing center"/>
    <property type="evidence" value="ECO:0007669"/>
    <property type="project" value="TreeGrafter"/>
</dbReference>
<proteinExistence type="predicted"/>
<gene>
    <name evidence="4" type="ORF">Rsub_03673</name>
</gene>
<dbReference type="Pfam" id="PF14779">
    <property type="entry name" value="BBS1"/>
    <property type="match status" value="1"/>
</dbReference>
<dbReference type="PANTHER" id="PTHR20870">
    <property type="entry name" value="BARDET-BIEDL SYNDROME 1 PROTEIN"/>
    <property type="match status" value="1"/>
</dbReference>
<dbReference type="Pfam" id="PF23304">
    <property type="entry name" value="GAE_BBS1"/>
    <property type="match status" value="1"/>
</dbReference>
<keyword evidence="5" id="KW-1185">Reference proteome</keyword>
<evidence type="ECO:0000313" key="5">
    <source>
        <dbReference type="Proteomes" id="UP000247498"/>
    </source>
</evidence>
<feature type="domain" description="Bardet-Biedl syndrome 1 protein GAE" evidence="3">
    <location>
        <begin position="495"/>
        <end position="593"/>
    </location>
</feature>
<dbReference type="GO" id="GO:0061512">
    <property type="term" value="P:protein localization to cilium"/>
    <property type="evidence" value="ECO:0007669"/>
    <property type="project" value="TreeGrafter"/>
</dbReference>
<dbReference type="EMBL" id="BDRX01000020">
    <property type="protein sequence ID" value="GBF90819.1"/>
    <property type="molecule type" value="Genomic_DNA"/>
</dbReference>
<evidence type="ECO:0000313" key="4">
    <source>
        <dbReference type="EMBL" id="GBF90819.1"/>
    </source>
</evidence>
<accession>A0A2V0NU23</accession>
<dbReference type="GO" id="GO:0005113">
    <property type="term" value="F:patched binding"/>
    <property type="evidence" value="ECO:0007669"/>
    <property type="project" value="TreeGrafter"/>
</dbReference>
<dbReference type="InParanoid" id="A0A2V0NU23"/>
<dbReference type="AlphaFoldDB" id="A0A2V0NU23"/>
<sequence>MASAVAQNNDRGGSGGGGGSSGGAPGPGAALRASRSMDRQPRQLWLDAWADPVAGVNALTPCVHTCNLMGDGDWRLVVADADRKLKVWKGTARASEHELLEAPVAVTSCAPPDSEPPPRLPVLAVAAGCHVYMFRGLRPHYKFAVPPLPAGEEEARTWEQLDAGTLNPAAGAAALSALRDAGAPLSDRAAGLLAAAAARGDAGAAGYAAATRGQALGRQTVITCMETLKLASDEPEAASCLLLGCEDGRVLVLDAAGTGVHSTLSLGAPPALLSASGTLAGGYRLSVAARDGRLHTFRPGEGGGTAVVQLEAQAVGLVRIGQVALVGTMAEAVHAYGGRSGTARLYSLPQPAAVQAMAALAAAGPRPAKCLVVALANGEVRVYNERCLVSTHTTPSRAPVAALACGRYAREDNALVAVLRGGGLDIKILPRTANLEASAAPGGPPPEQDVPLPVPAKTRLYVEQTQRERDGAVDMHRTYQRDIGAASRAAGAELSLSAAVEGLGPRFRLVLRVVNEGAAAVGGLVVVVHCDPELSSRQQLPLPLLVPLLEYTLAFDLRSLQPDAGAGEVRLSVVARGGGAPLMRALVRMPLSEPEEL</sequence>
<dbReference type="STRING" id="307507.A0A2V0NU23"/>
<feature type="compositionally biased region" description="Gly residues" evidence="1">
    <location>
        <begin position="12"/>
        <end position="26"/>
    </location>
</feature>
<evidence type="ECO:0000256" key="1">
    <source>
        <dbReference type="SAM" id="MobiDB-lite"/>
    </source>
</evidence>
<organism evidence="4 5">
    <name type="scientific">Raphidocelis subcapitata</name>
    <dbReference type="NCBI Taxonomy" id="307507"/>
    <lineage>
        <taxon>Eukaryota</taxon>
        <taxon>Viridiplantae</taxon>
        <taxon>Chlorophyta</taxon>
        <taxon>core chlorophytes</taxon>
        <taxon>Chlorophyceae</taxon>
        <taxon>CS clade</taxon>
        <taxon>Sphaeropleales</taxon>
        <taxon>Selenastraceae</taxon>
        <taxon>Raphidocelis</taxon>
    </lineage>
</organism>
<evidence type="ECO:0000259" key="2">
    <source>
        <dbReference type="Pfam" id="PF14779"/>
    </source>
</evidence>
<dbReference type="Proteomes" id="UP000247498">
    <property type="component" value="Unassembled WGS sequence"/>
</dbReference>
<dbReference type="InterPro" id="IPR056419">
    <property type="entry name" value="GAE_BBS1"/>
</dbReference>
<dbReference type="SUPFAM" id="SSF50998">
    <property type="entry name" value="Quinoprotein alcohol dehydrogenase-like"/>
    <property type="match status" value="1"/>
</dbReference>
<feature type="domain" description="Bardet-Biedl syndrome 1 N-terminal" evidence="2">
    <location>
        <begin position="45"/>
        <end position="297"/>
    </location>
</feature>
<dbReference type="GO" id="GO:0005119">
    <property type="term" value="F:smoothened binding"/>
    <property type="evidence" value="ECO:0007669"/>
    <property type="project" value="TreeGrafter"/>
</dbReference>
<dbReference type="GO" id="GO:0034464">
    <property type="term" value="C:BBSome"/>
    <property type="evidence" value="ECO:0007669"/>
    <property type="project" value="InterPro"/>
</dbReference>
<protein>
    <submittedName>
        <fullName evidence="4">Uncharacterized protein</fullName>
    </submittedName>
</protein>
<reference evidence="4 5" key="1">
    <citation type="journal article" date="2018" name="Sci. Rep.">
        <title>Raphidocelis subcapitata (=Pseudokirchneriella subcapitata) provides an insight into genome evolution and environmental adaptations in the Sphaeropleales.</title>
        <authorList>
            <person name="Suzuki S."/>
            <person name="Yamaguchi H."/>
            <person name="Nakajima N."/>
            <person name="Kawachi M."/>
        </authorList>
    </citation>
    <scope>NUCLEOTIDE SEQUENCE [LARGE SCALE GENOMIC DNA]</scope>
    <source>
        <strain evidence="4 5">NIES-35</strain>
    </source>
</reference>
<evidence type="ECO:0000259" key="3">
    <source>
        <dbReference type="Pfam" id="PF23304"/>
    </source>
</evidence>
<dbReference type="GO" id="GO:1905515">
    <property type="term" value="P:non-motile cilium assembly"/>
    <property type="evidence" value="ECO:0007669"/>
    <property type="project" value="InterPro"/>
</dbReference>
<dbReference type="InterPro" id="IPR011047">
    <property type="entry name" value="Quinoprotein_ADH-like_sf"/>
</dbReference>
<comment type="caution">
    <text evidence="4">The sequence shown here is derived from an EMBL/GenBank/DDBJ whole genome shotgun (WGS) entry which is preliminary data.</text>
</comment>
<dbReference type="InterPro" id="IPR032728">
    <property type="entry name" value="BBS1_N"/>
</dbReference>
<feature type="compositionally biased region" description="Polar residues" evidence="1">
    <location>
        <begin position="1"/>
        <end position="11"/>
    </location>
</feature>